<dbReference type="AlphaFoldDB" id="A0A428H670"/>
<reference evidence="2 3" key="1">
    <citation type="submission" date="2018-11" db="EMBL/GenBank/DDBJ databases">
        <title>Species Designations Belie Phenotypic and Genotypic Heterogeneity in Oral Streptococci.</title>
        <authorList>
            <person name="Velsko I."/>
        </authorList>
    </citation>
    <scope>NUCLEOTIDE SEQUENCE [LARGE SCALE GENOMIC DNA]</scope>
    <source>
        <strain evidence="2 3">BCC22</strain>
    </source>
</reference>
<organism evidence="2 3">
    <name type="scientific">Streptococcus mitis</name>
    <dbReference type="NCBI Taxonomy" id="28037"/>
    <lineage>
        <taxon>Bacteria</taxon>
        <taxon>Bacillati</taxon>
        <taxon>Bacillota</taxon>
        <taxon>Bacilli</taxon>
        <taxon>Lactobacillales</taxon>
        <taxon>Streptococcaceae</taxon>
        <taxon>Streptococcus</taxon>
        <taxon>Streptococcus mitis group</taxon>
    </lineage>
</organism>
<sequence>MKKKITPFEYIAYLLTEAALFMFLFKLIIYFIDKSNVKTDIHSILLVSVIVFGVLYLIIKIISQIFSEKPLLAMLPISYQLGFYTVQFLMVLDNSSNLVDYSNQLALLTLFFITVSVIDKVIELYFKEK</sequence>
<keyword evidence="1" id="KW-1133">Transmembrane helix</keyword>
<dbReference type="Proteomes" id="UP000271520">
    <property type="component" value="Unassembled WGS sequence"/>
</dbReference>
<feature type="transmembrane region" description="Helical" evidence="1">
    <location>
        <begin position="104"/>
        <end position="126"/>
    </location>
</feature>
<evidence type="ECO:0000313" key="3">
    <source>
        <dbReference type="Proteomes" id="UP000271520"/>
    </source>
</evidence>
<gene>
    <name evidence="2" type="ORF">D8788_07215</name>
</gene>
<keyword evidence="1" id="KW-0472">Membrane</keyword>
<evidence type="ECO:0000256" key="1">
    <source>
        <dbReference type="SAM" id="Phobius"/>
    </source>
</evidence>
<keyword evidence="1" id="KW-0812">Transmembrane</keyword>
<accession>A0A428H670</accession>
<dbReference type="EMBL" id="RJPW01000010">
    <property type="protein sequence ID" value="RSJ91331.1"/>
    <property type="molecule type" value="Genomic_DNA"/>
</dbReference>
<dbReference type="RefSeq" id="WP_125410036.1">
    <property type="nucleotide sequence ID" value="NZ_RJPW01000010.1"/>
</dbReference>
<feature type="transmembrane region" description="Helical" evidence="1">
    <location>
        <begin position="41"/>
        <end position="59"/>
    </location>
</feature>
<comment type="caution">
    <text evidence="2">The sequence shown here is derived from an EMBL/GenBank/DDBJ whole genome shotgun (WGS) entry which is preliminary data.</text>
</comment>
<name>A0A428H670_STRMT</name>
<proteinExistence type="predicted"/>
<protein>
    <submittedName>
        <fullName evidence="2">Uncharacterized protein</fullName>
    </submittedName>
</protein>
<evidence type="ECO:0000313" key="2">
    <source>
        <dbReference type="EMBL" id="RSJ91331.1"/>
    </source>
</evidence>
<feature type="transmembrane region" description="Helical" evidence="1">
    <location>
        <begin position="12"/>
        <end position="29"/>
    </location>
</feature>